<proteinExistence type="predicted"/>
<gene>
    <name evidence="1" type="ORF">ROA7023_03482</name>
</gene>
<name>A0A1Y5TV11_9RHOB</name>
<organism evidence="1 2">
    <name type="scientific">Roseisalinus antarcticus</name>
    <dbReference type="NCBI Taxonomy" id="254357"/>
    <lineage>
        <taxon>Bacteria</taxon>
        <taxon>Pseudomonadati</taxon>
        <taxon>Pseudomonadota</taxon>
        <taxon>Alphaproteobacteria</taxon>
        <taxon>Rhodobacterales</taxon>
        <taxon>Roseobacteraceae</taxon>
        <taxon>Roseisalinus</taxon>
    </lineage>
</organism>
<evidence type="ECO:0000313" key="2">
    <source>
        <dbReference type="Proteomes" id="UP000193900"/>
    </source>
</evidence>
<evidence type="ECO:0000313" key="1">
    <source>
        <dbReference type="EMBL" id="SLN70898.1"/>
    </source>
</evidence>
<sequence length="49" mass="5404">MATDLDKAANRAAAIRARMPPRVTLDCAEDGRRNIQTDGSWDRTLKATC</sequence>
<reference evidence="1 2" key="1">
    <citation type="submission" date="2017-03" db="EMBL/GenBank/DDBJ databases">
        <authorList>
            <person name="Afonso C.L."/>
            <person name="Miller P.J."/>
            <person name="Scott M.A."/>
            <person name="Spackman E."/>
            <person name="Goraichik I."/>
            <person name="Dimitrov K.M."/>
            <person name="Suarez D.L."/>
            <person name="Swayne D.E."/>
        </authorList>
    </citation>
    <scope>NUCLEOTIDE SEQUENCE [LARGE SCALE GENOMIC DNA]</scope>
    <source>
        <strain evidence="1 2">CECT 7023</strain>
    </source>
</reference>
<accession>A0A1Y5TV11</accession>
<dbReference type="Proteomes" id="UP000193900">
    <property type="component" value="Unassembled WGS sequence"/>
</dbReference>
<dbReference type="AlphaFoldDB" id="A0A1Y5TV11"/>
<dbReference type="RefSeq" id="WP_200812545.1">
    <property type="nucleotide sequence ID" value="NZ_FWFZ01000023.1"/>
</dbReference>
<protein>
    <submittedName>
        <fullName evidence="1">Uncharacterized protein</fullName>
    </submittedName>
</protein>
<keyword evidence="2" id="KW-1185">Reference proteome</keyword>
<dbReference type="EMBL" id="FWFZ01000023">
    <property type="protein sequence ID" value="SLN70898.1"/>
    <property type="molecule type" value="Genomic_DNA"/>
</dbReference>